<organism evidence="2 3">
    <name type="scientific">Nisaea acidiphila</name>
    <dbReference type="NCBI Taxonomy" id="1862145"/>
    <lineage>
        <taxon>Bacteria</taxon>
        <taxon>Pseudomonadati</taxon>
        <taxon>Pseudomonadota</taxon>
        <taxon>Alphaproteobacteria</taxon>
        <taxon>Rhodospirillales</taxon>
        <taxon>Thalassobaculaceae</taxon>
        <taxon>Nisaea</taxon>
    </lineage>
</organism>
<dbReference type="AlphaFoldDB" id="A0A9J7AMR7"/>
<name>A0A9J7AMR7_9PROT</name>
<sequence>MTTFRACAALAVLLTLAAGQVSAQSRSNPPAKSRTTEVFKDEAFPSSGLGATTLGERVLLLPDGTWKVDDYYAADEVTAVTDHGRTVVLTRKTDPASKDSVLQWEYTRGHGGPIQIVVSRAITTDRSQHSKNDNCIPVLTVRNLTSLGLFRIVAELQFTGPNNVKAATSIMAGPLDDGEQGDFLSGPLFLDSCDSLTAELHIPFCQFENGLDCSSVVAASAYGTIPTVVGKEQAAVSKVKSN</sequence>
<feature type="signal peptide" evidence="1">
    <location>
        <begin position="1"/>
        <end position="23"/>
    </location>
</feature>
<reference evidence="2" key="1">
    <citation type="submission" date="2022-08" db="EMBL/GenBank/DDBJ databases">
        <title>Nisaea acidiphila sp. nov., isolated from a marine algal debris and emended description of the genus Nisaea Urios et al. 2008.</title>
        <authorList>
            <person name="Kwon K."/>
        </authorList>
    </citation>
    <scope>NUCLEOTIDE SEQUENCE</scope>
    <source>
        <strain evidence="2">MEBiC11861</strain>
    </source>
</reference>
<evidence type="ECO:0000313" key="2">
    <source>
        <dbReference type="EMBL" id="UUX48463.1"/>
    </source>
</evidence>
<feature type="chain" id="PRO_5039942213" description="Secreted protein" evidence="1">
    <location>
        <begin position="24"/>
        <end position="242"/>
    </location>
</feature>
<dbReference type="KEGG" id="naci:NUH88_13710"/>
<accession>A0A9J7AMR7</accession>
<dbReference type="Proteomes" id="UP001060336">
    <property type="component" value="Chromosome"/>
</dbReference>
<dbReference type="EMBL" id="CP102480">
    <property type="protein sequence ID" value="UUX48463.1"/>
    <property type="molecule type" value="Genomic_DNA"/>
</dbReference>
<keyword evidence="3" id="KW-1185">Reference proteome</keyword>
<protein>
    <recommendedName>
        <fullName evidence="4">Secreted protein</fullName>
    </recommendedName>
</protein>
<evidence type="ECO:0000313" key="3">
    <source>
        <dbReference type="Proteomes" id="UP001060336"/>
    </source>
</evidence>
<dbReference type="RefSeq" id="WP_257766970.1">
    <property type="nucleotide sequence ID" value="NZ_CP102480.1"/>
</dbReference>
<evidence type="ECO:0000256" key="1">
    <source>
        <dbReference type="SAM" id="SignalP"/>
    </source>
</evidence>
<evidence type="ECO:0008006" key="4">
    <source>
        <dbReference type="Google" id="ProtNLM"/>
    </source>
</evidence>
<proteinExistence type="predicted"/>
<gene>
    <name evidence="2" type="ORF">NUH88_13710</name>
</gene>
<keyword evidence="1" id="KW-0732">Signal</keyword>